<protein>
    <submittedName>
        <fullName evidence="1">Uncharacterized protein</fullName>
    </submittedName>
</protein>
<dbReference type="AlphaFoldDB" id="A0A0B7AHT3"/>
<name>A0A0B7AHT3_9EUPU</name>
<proteinExistence type="predicted"/>
<feature type="non-terminal residue" evidence="1">
    <location>
        <position position="61"/>
    </location>
</feature>
<sequence length="61" mass="6911">MCFSVQVLSKPNTGHLKEISVLQCEIFDTTFCNTSILFRLIVVPPSLMVILCRVSLDLHLF</sequence>
<gene>
    <name evidence="1" type="primary">ORF116642</name>
</gene>
<organism evidence="1">
    <name type="scientific">Arion vulgaris</name>
    <dbReference type="NCBI Taxonomy" id="1028688"/>
    <lineage>
        <taxon>Eukaryota</taxon>
        <taxon>Metazoa</taxon>
        <taxon>Spiralia</taxon>
        <taxon>Lophotrochozoa</taxon>
        <taxon>Mollusca</taxon>
        <taxon>Gastropoda</taxon>
        <taxon>Heterobranchia</taxon>
        <taxon>Euthyneura</taxon>
        <taxon>Panpulmonata</taxon>
        <taxon>Eupulmonata</taxon>
        <taxon>Stylommatophora</taxon>
        <taxon>Helicina</taxon>
        <taxon>Arionoidea</taxon>
        <taxon>Arionidae</taxon>
        <taxon>Arion</taxon>
    </lineage>
</organism>
<reference evidence="1" key="1">
    <citation type="submission" date="2014-12" db="EMBL/GenBank/DDBJ databases">
        <title>Insight into the proteome of Arion vulgaris.</title>
        <authorList>
            <person name="Aradska J."/>
            <person name="Bulat T."/>
            <person name="Smidak R."/>
            <person name="Sarate P."/>
            <person name="Gangsoo J."/>
            <person name="Sialana F."/>
            <person name="Bilban M."/>
            <person name="Lubec G."/>
        </authorList>
    </citation>
    <scope>NUCLEOTIDE SEQUENCE</scope>
    <source>
        <tissue evidence="1">Skin</tissue>
    </source>
</reference>
<accession>A0A0B7AHT3</accession>
<dbReference type="EMBL" id="HACG01032771">
    <property type="protein sequence ID" value="CEK79636.1"/>
    <property type="molecule type" value="Transcribed_RNA"/>
</dbReference>
<evidence type="ECO:0000313" key="1">
    <source>
        <dbReference type="EMBL" id="CEK79636.1"/>
    </source>
</evidence>